<organism evidence="7 8">
    <name type="scientific">Methylobacterium radiotolerans</name>
    <dbReference type="NCBI Taxonomy" id="31998"/>
    <lineage>
        <taxon>Bacteria</taxon>
        <taxon>Pseudomonadati</taxon>
        <taxon>Pseudomonadota</taxon>
        <taxon>Alphaproteobacteria</taxon>
        <taxon>Hyphomicrobiales</taxon>
        <taxon>Methylobacteriaceae</taxon>
        <taxon>Methylobacterium</taxon>
    </lineage>
</organism>
<dbReference type="EMBL" id="JBEPNW010000003">
    <property type="protein sequence ID" value="MET3869584.1"/>
    <property type="molecule type" value="Genomic_DNA"/>
</dbReference>
<evidence type="ECO:0000259" key="6">
    <source>
        <dbReference type="PROSITE" id="PS50850"/>
    </source>
</evidence>
<dbReference type="RefSeq" id="WP_029358921.1">
    <property type="nucleotide sequence ID" value="NZ_JAZBNP010000004.1"/>
</dbReference>
<feature type="transmembrane region" description="Helical" evidence="5">
    <location>
        <begin position="269"/>
        <end position="290"/>
    </location>
</feature>
<keyword evidence="2 5" id="KW-0812">Transmembrane</keyword>
<feature type="transmembrane region" description="Helical" evidence="5">
    <location>
        <begin position="164"/>
        <end position="183"/>
    </location>
</feature>
<feature type="transmembrane region" description="Helical" evidence="5">
    <location>
        <begin position="359"/>
        <end position="384"/>
    </location>
</feature>
<dbReference type="InterPro" id="IPR011701">
    <property type="entry name" value="MFS"/>
</dbReference>
<evidence type="ECO:0000256" key="4">
    <source>
        <dbReference type="ARBA" id="ARBA00023136"/>
    </source>
</evidence>
<dbReference type="InterPro" id="IPR050382">
    <property type="entry name" value="MFS_Na/Anion_cotransporter"/>
</dbReference>
<evidence type="ECO:0000313" key="8">
    <source>
        <dbReference type="Proteomes" id="UP001549119"/>
    </source>
</evidence>
<evidence type="ECO:0000256" key="5">
    <source>
        <dbReference type="SAM" id="Phobius"/>
    </source>
</evidence>
<dbReference type="PANTHER" id="PTHR11662">
    <property type="entry name" value="SOLUTE CARRIER FAMILY 17"/>
    <property type="match status" value="1"/>
</dbReference>
<dbReference type="PANTHER" id="PTHR11662:SF399">
    <property type="entry name" value="FI19708P1-RELATED"/>
    <property type="match status" value="1"/>
</dbReference>
<name>A0ABV2NSS8_9HYPH</name>
<proteinExistence type="predicted"/>
<evidence type="ECO:0000256" key="1">
    <source>
        <dbReference type="ARBA" id="ARBA00004141"/>
    </source>
</evidence>
<feature type="transmembrane region" description="Helical" evidence="5">
    <location>
        <begin position="302"/>
        <end position="318"/>
    </location>
</feature>
<feature type="domain" description="Major facilitator superfamily (MFS) profile" evidence="6">
    <location>
        <begin position="9"/>
        <end position="416"/>
    </location>
</feature>
<feature type="transmembrane region" description="Helical" evidence="5">
    <location>
        <begin position="46"/>
        <end position="65"/>
    </location>
</feature>
<dbReference type="SUPFAM" id="SSF103473">
    <property type="entry name" value="MFS general substrate transporter"/>
    <property type="match status" value="1"/>
</dbReference>
<feature type="transmembrane region" description="Helical" evidence="5">
    <location>
        <begin position="390"/>
        <end position="412"/>
    </location>
</feature>
<keyword evidence="4 5" id="KW-0472">Membrane</keyword>
<feature type="transmembrane region" description="Helical" evidence="5">
    <location>
        <begin position="228"/>
        <end position="249"/>
    </location>
</feature>
<protein>
    <submittedName>
        <fullName evidence="7">ACS family glucarate transporter-like MFS transporter</fullName>
    </submittedName>
</protein>
<comment type="subcellular location">
    <subcellularLocation>
        <location evidence="1">Membrane</location>
        <topology evidence="1">Multi-pass membrane protein</topology>
    </subcellularLocation>
</comment>
<evidence type="ECO:0000256" key="2">
    <source>
        <dbReference type="ARBA" id="ARBA00022692"/>
    </source>
</evidence>
<dbReference type="PROSITE" id="PS50850">
    <property type="entry name" value="MFS"/>
    <property type="match status" value="1"/>
</dbReference>
<sequence>MIGSRRFAVYGGLFLLTFVSYVDRVNLSVAAAPIAATFRLSPIQLGYVFSAFLWTYVLLLIPMGIAADRFGGRTLTAAALAVWSLAAVWTGLAASLPALYLARLALGAGEAANYPAGGHIACAWAPRDERGLATACLNSGSYAGLCLGAPLVGWLVTVFGWRESFWIAGGLGLVLAAAWFALYRAPEAAAWLTDAERAHILSRRGPQGRTAGAASGLPVTRLLRSPSMWALAITQGCTVYTSYLFMTWLPNYLAVSRGLDVLKSSLFTAIPYGIAALVGLAVGALSDRLLRRPGATPADRRKLIAGLLLASSVILATPLVQPVWLILCLFGVSLSCVGTVAGLNIALTADLLEDGAANGAAVSLLIVGGNTFGLAAPIVTGYVVAGTGGFAGAFLIAGALLLAGALIVLLGARRPIRGAAPPLPAAPVPLRAASR</sequence>
<dbReference type="CDD" id="cd17319">
    <property type="entry name" value="MFS_ExuT_GudP_like"/>
    <property type="match status" value="1"/>
</dbReference>
<feature type="transmembrane region" description="Helical" evidence="5">
    <location>
        <begin position="77"/>
        <end position="100"/>
    </location>
</feature>
<keyword evidence="3 5" id="KW-1133">Transmembrane helix</keyword>
<feature type="transmembrane region" description="Helical" evidence="5">
    <location>
        <begin position="324"/>
        <end position="347"/>
    </location>
</feature>
<comment type="caution">
    <text evidence="7">The sequence shown here is derived from an EMBL/GenBank/DDBJ whole genome shotgun (WGS) entry which is preliminary data.</text>
</comment>
<dbReference type="Gene3D" id="1.20.1250.20">
    <property type="entry name" value="MFS general substrate transporter like domains"/>
    <property type="match status" value="2"/>
</dbReference>
<keyword evidence="8" id="KW-1185">Reference proteome</keyword>
<reference evidence="7 8" key="1">
    <citation type="submission" date="2024-06" db="EMBL/GenBank/DDBJ databases">
        <title>Genomics of switchgrass bacterial isolates.</title>
        <authorList>
            <person name="Shade A."/>
        </authorList>
    </citation>
    <scope>NUCLEOTIDE SEQUENCE [LARGE SCALE GENOMIC DNA]</scope>
    <source>
        <strain evidence="7 8">PvP084</strain>
    </source>
</reference>
<accession>A0ABV2NSS8</accession>
<dbReference type="InterPro" id="IPR020846">
    <property type="entry name" value="MFS_dom"/>
</dbReference>
<dbReference type="InterPro" id="IPR036259">
    <property type="entry name" value="MFS_trans_sf"/>
</dbReference>
<dbReference type="Pfam" id="PF07690">
    <property type="entry name" value="MFS_1"/>
    <property type="match status" value="1"/>
</dbReference>
<evidence type="ECO:0000313" key="7">
    <source>
        <dbReference type="EMBL" id="MET3869584.1"/>
    </source>
</evidence>
<evidence type="ECO:0000256" key="3">
    <source>
        <dbReference type="ARBA" id="ARBA00022989"/>
    </source>
</evidence>
<gene>
    <name evidence="7" type="ORF">ABIC20_006962</name>
</gene>
<dbReference type="Proteomes" id="UP001549119">
    <property type="component" value="Unassembled WGS sequence"/>
</dbReference>